<comment type="caution">
    <text evidence="1">The sequence shown here is derived from an EMBL/GenBank/DDBJ whole genome shotgun (WGS) entry which is preliminary data.</text>
</comment>
<protein>
    <submittedName>
        <fullName evidence="1">Uncharacterized protein</fullName>
    </submittedName>
</protein>
<accession>A0A6A4NIY0</accession>
<name>A0A6A4NIY0_LUPAL</name>
<reference evidence="2" key="1">
    <citation type="journal article" date="2020" name="Nat. Commun.">
        <title>Genome sequence of the cluster root forming white lupin.</title>
        <authorList>
            <person name="Hufnagel B."/>
            <person name="Marques A."/>
            <person name="Soriano A."/>
            <person name="Marques L."/>
            <person name="Divol F."/>
            <person name="Doumas P."/>
            <person name="Sallet E."/>
            <person name="Mancinotti D."/>
            <person name="Carrere S."/>
            <person name="Marande W."/>
            <person name="Arribat S."/>
            <person name="Keller J."/>
            <person name="Huneau C."/>
            <person name="Blein T."/>
            <person name="Aime D."/>
            <person name="Laguerre M."/>
            <person name="Taylor J."/>
            <person name="Schubert V."/>
            <person name="Nelson M."/>
            <person name="Geu-Flores F."/>
            <person name="Crespi M."/>
            <person name="Gallardo-Guerrero K."/>
            <person name="Delaux P.-M."/>
            <person name="Salse J."/>
            <person name="Berges H."/>
            <person name="Guyot R."/>
            <person name="Gouzy J."/>
            <person name="Peret B."/>
        </authorList>
    </citation>
    <scope>NUCLEOTIDE SEQUENCE [LARGE SCALE GENOMIC DNA]</scope>
    <source>
        <strain evidence="2">cv. Amiga</strain>
    </source>
</reference>
<organism evidence="1 2">
    <name type="scientific">Lupinus albus</name>
    <name type="common">White lupine</name>
    <name type="synonym">Lupinus termis</name>
    <dbReference type="NCBI Taxonomy" id="3870"/>
    <lineage>
        <taxon>Eukaryota</taxon>
        <taxon>Viridiplantae</taxon>
        <taxon>Streptophyta</taxon>
        <taxon>Embryophyta</taxon>
        <taxon>Tracheophyta</taxon>
        <taxon>Spermatophyta</taxon>
        <taxon>Magnoliopsida</taxon>
        <taxon>eudicotyledons</taxon>
        <taxon>Gunneridae</taxon>
        <taxon>Pentapetalae</taxon>
        <taxon>rosids</taxon>
        <taxon>fabids</taxon>
        <taxon>Fabales</taxon>
        <taxon>Fabaceae</taxon>
        <taxon>Papilionoideae</taxon>
        <taxon>50 kb inversion clade</taxon>
        <taxon>genistoids sensu lato</taxon>
        <taxon>core genistoids</taxon>
        <taxon>Genisteae</taxon>
        <taxon>Lupinus</taxon>
    </lineage>
</organism>
<proteinExistence type="predicted"/>
<dbReference type="Proteomes" id="UP000447434">
    <property type="component" value="Chromosome 22"/>
</dbReference>
<dbReference type="EMBL" id="WOCE01000022">
    <property type="protein sequence ID" value="KAE9588791.1"/>
    <property type="molecule type" value="Genomic_DNA"/>
</dbReference>
<evidence type="ECO:0000313" key="2">
    <source>
        <dbReference type="Proteomes" id="UP000447434"/>
    </source>
</evidence>
<gene>
    <name evidence="1" type="ORF">Lalb_Chr22g0359221</name>
</gene>
<dbReference type="AlphaFoldDB" id="A0A6A4NIY0"/>
<sequence>MLSFFHFRQIGEIREESEKRWESENTREIVAIRLLRLHLSPFQCWRPPWFNHVLIPSSSRFLSYFFCLNWERDENPIPHLLPFSSAMVEGTTMEDVNTKIKGSCSKEDMESYGTTITQEPNRSQLETW</sequence>
<evidence type="ECO:0000313" key="1">
    <source>
        <dbReference type="EMBL" id="KAE9588791.1"/>
    </source>
</evidence>
<keyword evidence="2" id="KW-1185">Reference proteome</keyword>